<protein>
    <submittedName>
        <fullName evidence="1">Flagellar basal body protein FliL</fullName>
    </submittedName>
</protein>
<sequence>VDLRSQGRVSKVMFRTFVIE</sequence>
<dbReference type="AlphaFoldDB" id="A0A2W5EPQ1"/>
<comment type="caution">
    <text evidence="1">The sequence shown here is derived from an EMBL/GenBank/DDBJ whole genome shotgun (WGS) entry which is preliminary data.</text>
</comment>
<keyword evidence="1" id="KW-0966">Cell projection</keyword>
<accession>A0A2W5EPQ1</accession>
<evidence type="ECO:0000313" key="2">
    <source>
        <dbReference type="Proteomes" id="UP000249769"/>
    </source>
</evidence>
<reference evidence="1 2" key="1">
    <citation type="submission" date="2017-08" db="EMBL/GenBank/DDBJ databases">
        <title>Infants hospitalized years apart are colonized by the same room-sourced microbial strains.</title>
        <authorList>
            <person name="Brooks B."/>
            <person name="Olm M.R."/>
            <person name="Firek B.A."/>
            <person name="Baker R."/>
            <person name="Thomas B.C."/>
            <person name="Morowitz M.J."/>
            <person name="Banfield J.F."/>
        </authorList>
    </citation>
    <scope>NUCLEOTIDE SEQUENCE [LARGE SCALE GENOMIC DNA]</scope>
    <source>
        <strain evidence="1">S2_009_000_R2_73</strain>
    </source>
</reference>
<dbReference type="EMBL" id="QFOL01000290">
    <property type="protein sequence ID" value="PZP46035.1"/>
    <property type="molecule type" value="Genomic_DNA"/>
</dbReference>
<proteinExistence type="predicted"/>
<organism evidence="1 2">
    <name type="scientific">Agrobacterium fabrum</name>
    <dbReference type="NCBI Taxonomy" id="1176649"/>
    <lineage>
        <taxon>Bacteria</taxon>
        <taxon>Pseudomonadati</taxon>
        <taxon>Pseudomonadota</taxon>
        <taxon>Alphaproteobacteria</taxon>
        <taxon>Hyphomicrobiales</taxon>
        <taxon>Rhizobiaceae</taxon>
        <taxon>Rhizobium/Agrobacterium group</taxon>
        <taxon>Agrobacterium</taxon>
        <taxon>Agrobacterium tumefaciens complex</taxon>
    </lineage>
</organism>
<feature type="non-terminal residue" evidence="1">
    <location>
        <position position="1"/>
    </location>
</feature>
<keyword evidence="1" id="KW-0282">Flagellum</keyword>
<gene>
    <name evidence="1" type="ORF">DI595_18230</name>
</gene>
<evidence type="ECO:0000313" key="1">
    <source>
        <dbReference type="EMBL" id="PZP46035.1"/>
    </source>
</evidence>
<keyword evidence="1" id="KW-0969">Cilium</keyword>
<dbReference type="Proteomes" id="UP000249769">
    <property type="component" value="Unassembled WGS sequence"/>
</dbReference>
<name>A0A2W5EPQ1_9HYPH</name>